<evidence type="ECO:0000313" key="1">
    <source>
        <dbReference type="EMBL" id="KER36353.1"/>
    </source>
</evidence>
<organism evidence="1 2">
    <name type="scientific">Sphingobium indicum F2</name>
    <dbReference type="NCBI Taxonomy" id="1450518"/>
    <lineage>
        <taxon>Bacteria</taxon>
        <taxon>Pseudomonadati</taxon>
        <taxon>Pseudomonadota</taxon>
        <taxon>Alphaproteobacteria</taxon>
        <taxon>Sphingomonadales</taxon>
        <taxon>Sphingomonadaceae</taxon>
        <taxon>Sphingobium</taxon>
    </lineage>
</organism>
<gene>
    <name evidence="1" type="ORF">AL00_11165</name>
</gene>
<reference evidence="1 2" key="1">
    <citation type="submission" date="2014-05" db="EMBL/GenBank/DDBJ databases">
        <title>Genome Announcement of Sphingobium lucknowense F2.</title>
        <authorList>
            <person name="Lal R."/>
            <person name="Negi V."/>
            <person name="Lata P."/>
            <person name="Sangwan N."/>
            <person name="Gupta S.K."/>
            <person name="Rao D.L.N."/>
            <person name="Das S."/>
        </authorList>
    </citation>
    <scope>NUCLEOTIDE SEQUENCE [LARGE SCALE GENOMIC DNA]</scope>
    <source>
        <strain evidence="1 2">F2</strain>
    </source>
</reference>
<dbReference type="CDD" id="cd06529">
    <property type="entry name" value="S24_LexA-like"/>
    <property type="match status" value="1"/>
</dbReference>
<comment type="caution">
    <text evidence="1">The sequence shown here is derived from an EMBL/GenBank/DDBJ whole genome shotgun (WGS) entry which is preliminary data.</text>
</comment>
<protein>
    <submittedName>
        <fullName evidence="1">Uncharacterized protein</fullName>
    </submittedName>
</protein>
<name>A0A8E1C2X1_9SPHN</name>
<dbReference type="InterPro" id="IPR039418">
    <property type="entry name" value="LexA-like"/>
</dbReference>
<accession>A0A8E1C2X1</accession>
<dbReference type="Proteomes" id="UP000028135">
    <property type="component" value="Unassembled WGS sequence"/>
</dbReference>
<dbReference type="RefSeq" id="WP_020820323.1">
    <property type="nucleotide sequence ID" value="NZ_JANF02000054.1"/>
</dbReference>
<dbReference type="EMBL" id="JANF02000054">
    <property type="protein sequence ID" value="KER36353.1"/>
    <property type="molecule type" value="Genomic_DNA"/>
</dbReference>
<proteinExistence type="predicted"/>
<dbReference type="AlphaFoldDB" id="A0A8E1C2X1"/>
<sequence length="243" mass="26918">MSFVGEWDQDRARSLIGCLIKETGFSASQIARRSGVAPSTLTRIYPNPTVGYSLSQQSVAKLRATFPDAFSICETDASPPRSPASEVTLKDDPAFFGQPKQPGIPVYAAAVHFVEECSLAFADQLELWEADLSRPVAYMAAPFGLGDTERYFVMYIPGEAMEPRFRAGERVLLDRVKPASINADVLVHLRDELGRSLWTAGRLLARDRNLIEVRQYREQATASIPHGQIKQVFPIIGMIDDNV</sequence>
<evidence type="ECO:0000313" key="2">
    <source>
        <dbReference type="Proteomes" id="UP000028135"/>
    </source>
</evidence>